<accession>A0A8R1UT84</accession>
<proteinExistence type="predicted"/>
<organism evidence="1 2">
    <name type="scientific">Pristionchus pacificus</name>
    <name type="common">Parasitic nematode worm</name>
    <dbReference type="NCBI Taxonomy" id="54126"/>
    <lineage>
        <taxon>Eukaryota</taxon>
        <taxon>Metazoa</taxon>
        <taxon>Ecdysozoa</taxon>
        <taxon>Nematoda</taxon>
        <taxon>Chromadorea</taxon>
        <taxon>Rhabditida</taxon>
        <taxon>Rhabditina</taxon>
        <taxon>Diplogasteromorpha</taxon>
        <taxon>Diplogasteroidea</taxon>
        <taxon>Neodiplogasteridae</taxon>
        <taxon>Pristionchus</taxon>
    </lineage>
</organism>
<keyword evidence="2" id="KW-1185">Reference proteome</keyword>
<dbReference type="EnsemblMetazoa" id="PPA39717.1">
    <property type="protein sequence ID" value="PPA39717.1"/>
    <property type="gene ID" value="WBGene00278086"/>
</dbReference>
<reference evidence="2" key="1">
    <citation type="journal article" date="2008" name="Nat. Genet.">
        <title>The Pristionchus pacificus genome provides a unique perspective on nematode lifestyle and parasitism.</title>
        <authorList>
            <person name="Dieterich C."/>
            <person name="Clifton S.W."/>
            <person name="Schuster L.N."/>
            <person name="Chinwalla A."/>
            <person name="Delehaunty K."/>
            <person name="Dinkelacker I."/>
            <person name="Fulton L."/>
            <person name="Fulton R."/>
            <person name="Godfrey J."/>
            <person name="Minx P."/>
            <person name="Mitreva M."/>
            <person name="Roeseler W."/>
            <person name="Tian H."/>
            <person name="Witte H."/>
            <person name="Yang S.P."/>
            <person name="Wilson R.K."/>
            <person name="Sommer R.J."/>
        </authorList>
    </citation>
    <scope>NUCLEOTIDE SEQUENCE [LARGE SCALE GENOMIC DNA]</scope>
    <source>
        <strain evidence="2">PS312</strain>
    </source>
</reference>
<sequence>MARLLILLLVLALTVSIAESRIRYRPPYRPTIHQWFWGRTGCADWQSAVRNNSFRVIKRGVLQNIEYVRPKDCPFPRRK</sequence>
<gene>
    <name evidence="1" type="primary">WBGene00278086</name>
</gene>
<dbReference type="AlphaFoldDB" id="A0A2A6CUA6"/>
<name>A0A2A6CUA6_PRIPA</name>
<evidence type="ECO:0000313" key="2">
    <source>
        <dbReference type="Proteomes" id="UP000005239"/>
    </source>
</evidence>
<evidence type="ECO:0000313" key="1">
    <source>
        <dbReference type="EnsemblMetazoa" id="PPA39717.1"/>
    </source>
</evidence>
<reference evidence="1" key="2">
    <citation type="submission" date="2022-06" db="UniProtKB">
        <authorList>
            <consortium name="EnsemblMetazoa"/>
        </authorList>
    </citation>
    <scope>IDENTIFICATION</scope>
    <source>
        <strain evidence="1">PS312</strain>
    </source>
</reference>
<dbReference type="Proteomes" id="UP000005239">
    <property type="component" value="Unassembled WGS sequence"/>
</dbReference>
<protein>
    <submittedName>
        <fullName evidence="1">Uncharacterized protein</fullName>
    </submittedName>
</protein>
<accession>A0A2A6CUA6</accession>